<dbReference type="FunFam" id="1.10.10.60:FF:000146">
    <property type="entry name" value="WUSCHEL-related homeobox 4"/>
    <property type="match status" value="1"/>
</dbReference>
<dbReference type="EMBL" id="PYDT01000002">
    <property type="protein sequence ID" value="THU69916.1"/>
    <property type="molecule type" value="Genomic_DNA"/>
</dbReference>
<dbReference type="PANTHER" id="PTHR47716">
    <property type="entry name" value="WUSCHEL-RELATED HOMEOBOX 4"/>
    <property type="match status" value="1"/>
</dbReference>
<dbReference type="CDD" id="cd00086">
    <property type="entry name" value="homeodomain"/>
    <property type="match status" value="1"/>
</dbReference>
<evidence type="ECO:0000256" key="4">
    <source>
        <dbReference type="ARBA" id="ARBA00023125"/>
    </source>
</evidence>
<dbReference type="GO" id="GO:0003700">
    <property type="term" value="F:DNA-binding transcription factor activity"/>
    <property type="evidence" value="ECO:0007669"/>
    <property type="project" value="InterPro"/>
</dbReference>
<keyword evidence="14" id="KW-1185">Reference proteome</keyword>
<dbReference type="Pfam" id="PF00046">
    <property type="entry name" value="Homeodomain"/>
    <property type="match status" value="1"/>
</dbReference>
<dbReference type="GO" id="GO:0010087">
    <property type="term" value="P:phloem or xylem histogenesis"/>
    <property type="evidence" value="ECO:0007669"/>
    <property type="project" value="InterPro"/>
</dbReference>
<evidence type="ECO:0000259" key="12">
    <source>
        <dbReference type="PROSITE" id="PS50071"/>
    </source>
</evidence>
<evidence type="ECO:0000256" key="5">
    <source>
        <dbReference type="ARBA" id="ARBA00023155"/>
    </source>
</evidence>
<evidence type="ECO:0000256" key="7">
    <source>
        <dbReference type="ARBA" id="ARBA00023242"/>
    </source>
</evidence>
<accession>A0A4S8K4Y6</accession>
<proteinExistence type="inferred from homology"/>
<evidence type="ECO:0000256" key="9">
    <source>
        <dbReference type="PROSITE-ProRule" id="PRU00108"/>
    </source>
</evidence>
<feature type="region of interest" description="Disordered" evidence="11">
    <location>
        <begin position="14"/>
        <end position="38"/>
    </location>
</feature>
<dbReference type="PROSITE" id="PS50071">
    <property type="entry name" value="HOMEOBOX_2"/>
    <property type="match status" value="1"/>
</dbReference>
<dbReference type="InterPro" id="IPR009057">
    <property type="entry name" value="Homeodomain-like_sf"/>
</dbReference>
<evidence type="ECO:0000313" key="13">
    <source>
        <dbReference type="EMBL" id="THU69916.1"/>
    </source>
</evidence>
<keyword evidence="2" id="KW-0217">Developmental protein</keyword>
<evidence type="ECO:0000256" key="1">
    <source>
        <dbReference type="ARBA" id="ARBA00004123"/>
    </source>
</evidence>
<feature type="compositionally biased region" description="Low complexity" evidence="11">
    <location>
        <begin position="14"/>
        <end position="29"/>
    </location>
</feature>
<evidence type="ECO:0000256" key="10">
    <source>
        <dbReference type="RuleBase" id="RU000682"/>
    </source>
</evidence>
<comment type="caution">
    <text evidence="13">The sequence shown here is derived from an EMBL/GenBank/DDBJ whole genome shotgun (WGS) entry which is preliminary data.</text>
</comment>
<dbReference type="SUPFAM" id="SSF46689">
    <property type="entry name" value="Homeodomain-like"/>
    <property type="match status" value="1"/>
</dbReference>
<gene>
    <name evidence="13" type="ORF">C4D60_Mb08t19460</name>
</gene>
<dbReference type="Gene3D" id="1.10.10.60">
    <property type="entry name" value="Homeodomain-like"/>
    <property type="match status" value="1"/>
</dbReference>
<dbReference type="GO" id="GO:0051301">
    <property type="term" value="P:cell division"/>
    <property type="evidence" value="ECO:0007669"/>
    <property type="project" value="InterPro"/>
</dbReference>
<keyword evidence="3" id="KW-0805">Transcription regulation</keyword>
<feature type="domain" description="Homeobox" evidence="12">
    <location>
        <begin position="94"/>
        <end position="147"/>
    </location>
</feature>
<evidence type="ECO:0000256" key="8">
    <source>
        <dbReference type="ARBA" id="ARBA00024040"/>
    </source>
</evidence>
<name>A0A4S8K4Y6_MUSBA</name>
<reference evidence="13 14" key="1">
    <citation type="journal article" date="2019" name="Nat. Plants">
        <title>Genome sequencing of Musa balbisiana reveals subgenome evolution and function divergence in polyploid bananas.</title>
        <authorList>
            <person name="Yao X."/>
        </authorList>
    </citation>
    <scope>NUCLEOTIDE SEQUENCE [LARGE SCALE GENOMIC DNA]</scope>
    <source>
        <strain evidence="14">cv. DH-PKW</strain>
        <tissue evidence="13">Leaves</tissue>
    </source>
</reference>
<evidence type="ECO:0000313" key="14">
    <source>
        <dbReference type="Proteomes" id="UP000317650"/>
    </source>
</evidence>
<dbReference type="InterPro" id="IPR001356">
    <property type="entry name" value="HD"/>
</dbReference>
<dbReference type="InterPro" id="IPR044186">
    <property type="entry name" value="WOX4"/>
</dbReference>
<dbReference type="GO" id="GO:0003677">
    <property type="term" value="F:DNA binding"/>
    <property type="evidence" value="ECO:0007669"/>
    <property type="project" value="UniProtKB-UniRule"/>
</dbReference>
<dbReference type="GO" id="GO:0010067">
    <property type="term" value="P:procambium histogenesis"/>
    <property type="evidence" value="ECO:0007669"/>
    <property type="project" value="InterPro"/>
</dbReference>
<dbReference type="Proteomes" id="UP000317650">
    <property type="component" value="Chromosome 8"/>
</dbReference>
<protein>
    <recommendedName>
        <fullName evidence="12">Homeobox domain-containing protein</fullName>
    </recommendedName>
</protein>
<evidence type="ECO:0000256" key="11">
    <source>
        <dbReference type="SAM" id="MobiDB-lite"/>
    </source>
</evidence>
<keyword evidence="7 9" id="KW-0539">Nucleus</keyword>
<keyword evidence="4 9" id="KW-0238">DNA-binding</keyword>
<dbReference type="PANTHER" id="PTHR47716:SF1">
    <property type="entry name" value="WUSCHEL-RELATED HOMEOBOX 4"/>
    <property type="match status" value="1"/>
</dbReference>
<dbReference type="AlphaFoldDB" id="A0A4S8K4Y6"/>
<feature type="DNA-binding region" description="Homeobox" evidence="9">
    <location>
        <begin position="96"/>
        <end position="148"/>
    </location>
</feature>
<evidence type="ECO:0000256" key="6">
    <source>
        <dbReference type="ARBA" id="ARBA00023163"/>
    </source>
</evidence>
<evidence type="ECO:0000256" key="2">
    <source>
        <dbReference type="ARBA" id="ARBA00022473"/>
    </source>
</evidence>
<evidence type="ECO:0000256" key="3">
    <source>
        <dbReference type="ARBA" id="ARBA00023015"/>
    </source>
</evidence>
<keyword evidence="6" id="KW-0804">Transcription</keyword>
<keyword evidence="5 9" id="KW-0371">Homeobox</keyword>
<comment type="subcellular location">
    <subcellularLocation>
        <location evidence="1 9 10">Nucleus</location>
    </subcellularLocation>
</comment>
<sequence length="251" mass="28223">MKVHQLTLGLWEQLPSSPSTSSSLSSSSTNHHKRLRPLAPKLSSSAVVSKTTMAEIISLKSFNSPLTTKFASRNVDASLMQLQSGGTRWNPMPEQIKLLEALYQGGMRTPNPVQIERITAELGKYGRIEGKNVFYWFQNHKARERQKQKRSALLALAANSASLPNLLKVRTKHRFSPHAHFVCRVTCEDLGLCWSCMMVQLQGEEMKELHDGSCKRKCRSWGSLEPDVEDSGPGDRTLELFPLHPEWKQVG</sequence>
<comment type="similarity">
    <text evidence="8">Belongs to the WUS homeobox family.</text>
</comment>
<organism evidence="13 14">
    <name type="scientific">Musa balbisiana</name>
    <name type="common">Banana</name>
    <dbReference type="NCBI Taxonomy" id="52838"/>
    <lineage>
        <taxon>Eukaryota</taxon>
        <taxon>Viridiplantae</taxon>
        <taxon>Streptophyta</taxon>
        <taxon>Embryophyta</taxon>
        <taxon>Tracheophyta</taxon>
        <taxon>Spermatophyta</taxon>
        <taxon>Magnoliopsida</taxon>
        <taxon>Liliopsida</taxon>
        <taxon>Zingiberales</taxon>
        <taxon>Musaceae</taxon>
        <taxon>Musa</taxon>
    </lineage>
</organism>
<dbReference type="SMART" id="SM00389">
    <property type="entry name" value="HOX"/>
    <property type="match status" value="1"/>
</dbReference>
<dbReference type="GO" id="GO:0005634">
    <property type="term" value="C:nucleus"/>
    <property type="evidence" value="ECO:0007669"/>
    <property type="project" value="UniProtKB-SubCell"/>
</dbReference>